<evidence type="ECO:0000313" key="5">
    <source>
        <dbReference type="Proteomes" id="UP000887568"/>
    </source>
</evidence>
<dbReference type="Gene3D" id="2.120.10.80">
    <property type="entry name" value="Kelch-type beta propeller"/>
    <property type="match status" value="2"/>
</dbReference>
<dbReference type="OMA" id="NPFTDEW"/>
<keyword evidence="1" id="KW-0880">Kelch repeat</keyword>
<dbReference type="SMART" id="SM00225">
    <property type="entry name" value="BTB"/>
    <property type="match status" value="1"/>
</dbReference>
<dbReference type="RefSeq" id="XP_038057619.1">
    <property type="nucleotide sequence ID" value="XM_038201691.1"/>
</dbReference>
<evidence type="ECO:0000256" key="2">
    <source>
        <dbReference type="ARBA" id="ARBA00022737"/>
    </source>
</evidence>
<dbReference type="FunFam" id="1.25.40.420:FF:000001">
    <property type="entry name" value="Kelch-like family member 12"/>
    <property type="match status" value="1"/>
</dbReference>
<dbReference type="SUPFAM" id="SSF54695">
    <property type="entry name" value="POZ domain"/>
    <property type="match status" value="1"/>
</dbReference>
<dbReference type="RefSeq" id="XP_038057620.1">
    <property type="nucleotide sequence ID" value="XM_038201692.1"/>
</dbReference>
<dbReference type="InterPro" id="IPR006652">
    <property type="entry name" value="Kelch_1"/>
</dbReference>
<evidence type="ECO:0000256" key="1">
    <source>
        <dbReference type="ARBA" id="ARBA00022441"/>
    </source>
</evidence>
<dbReference type="PANTHER" id="PTHR24412">
    <property type="entry name" value="KELCH PROTEIN"/>
    <property type="match status" value="1"/>
</dbReference>
<dbReference type="EnsemblMetazoa" id="XM_038201691.1">
    <property type="protein sequence ID" value="XP_038057619.1"/>
    <property type="gene ID" value="LOC119729162"/>
</dbReference>
<dbReference type="Pfam" id="PF00651">
    <property type="entry name" value="BTB"/>
    <property type="match status" value="1"/>
</dbReference>
<dbReference type="Pfam" id="PF24681">
    <property type="entry name" value="Kelch_KLHDC2_KLHL20_DRC7"/>
    <property type="match status" value="1"/>
</dbReference>
<organism evidence="4 5">
    <name type="scientific">Patiria miniata</name>
    <name type="common">Bat star</name>
    <name type="synonym">Asterina miniata</name>
    <dbReference type="NCBI Taxonomy" id="46514"/>
    <lineage>
        <taxon>Eukaryota</taxon>
        <taxon>Metazoa</taxon>
        <taxon>Echinodermata</taxon>
        <taxon>Eleutherozoa</taxon>
        <taxon>Asterozoa</taxon>
        <taxon>Asteroidea</taxon>
        <taxon>Valvatacea</taxon>
        <taxon>Valvatida</taxon>
        <taxon>Asterinidae</taxon>
        <taxon>Patiria</taxon>
    </lineage>
</organism>
<protein>
    <recommendedName>
        <fullName evidence="3">BTB domain-containing protein</fullName>
    </recommendedName>
</protein>
<keyword evidence="5" id="KW-1185">Reference proteome</keyword>
<dbReference type="SUPFAM" id="SSF117281">
    <property type="entry name" value="Kelch motif"/>
    <property type="match status" value="2"/>
</dbReference>
<dbReference type="OrthoDB" id="45365at2759"/>
<dbReference type="InterPro" id="IPR000210">
    <property type="entry name" value="BTB/POZ_dom"/>
</dbReference>
<dbReference type="PANTHER" id="PTHR24412:SF441">
    <property type="entry name" value="KELCH-LIKE PROTEIN 28"/>
    <property type="match status" value="1"/>
</dbReference>
<dbReference type="InterPro" id="IPR015915">
    <property type="entry name" value="Kelch-typ_b-propeller"/>
</dbReference>
<name>A0A914A1V0_PATMI</name>
<dbReference type="PIRSF" id="PIRSF037037">
    <property type="entry name" value="Kelch-like_protein_gigaxonin"/>
    <property type="match status" value="1"/>
</dbReference>
<dbReference type="SMART" id="SM00875">
    <property type="entry name" value="BACK"/>
    <property type="match status" value="1"/>
</dbReference>
<feature type="domain" description="BTB" evidence="3">
    <location>
        <begin position="77"/>
        <end position="144"/>
    </location>
</feature>
<dbReference type="Proteomes" id="UP000887568">
    <property type="component" value="Unplaced"/>
</dbReference>
<sequence>MSSQFDYKGEVSLSSVRSSYGCEISRGLCGSPNRGSASPSSAASGDQPDPSYVFFDALLPSNIMSILNEMRLAAECTDTVLCVGSREFSCHRALLAAASPYFRAMFTGDLRESYESRISLHDLCPRMVGHLIEFAYKSRVLITEDNAEELYITANFLQFEQVAKSCEEFLQRNISAGNCLSLARFAETYRCLPLQRDAERFVLEHFEEVSQGSEFLDLRFDQLVAYIRHDELAVQSEKVVYDAVLRWIRSNSEERALFRPELLRSIRLPLIEEDILSEMLSGRDEDYLSKSRHCADVLKEAKCCQWLMKRGYRVLGPGTSPRSPGRRSEVIVLVGGHQKGRDGEYIYSDEVYCMDAHEAVRSSYPRWYPLARMPHHMKRKYSVAALGSDIFVTGGYDTVCEQSSRLVWRYSFSRNRWKPVASLLDARHSHGSASLNGRFYVVGGKTSFQNTRLDSVECYNPFADEWKPLAPLPIAVSVPSVVGYHGRLYVIGGATQDECACSHIQCYDPITDVWSLLPDLEFSRKTLRVATAHDGRIFVLGGRKPREVSEISVETGDECPHEPSNEQRTFPGVTVAGDRLWVFGGKIGEESRNCAEYYDLRTNTWTTLVGFLPKALYMHGCVTIEDVA</sequence>
<dbReference type="InterPro" id="IPR011333">
    <property type="entry name" value="SKP1/BTB/POZ_sf"/>
</dbReference>
<keyword evidence="2" id="KW-0677">Repeat</keyword>
<evidence type="ECO:0000259" key="3">
    <source>
        <dbReference type="PROSITE" id="PS50097"/>
    </source>
</evidence>
<reference evidence="4" key="1">
    <citation type="submission" date="2022-11" db="UniProtKB">
        <authorList>
            <consortium name="EnsemblMetazoa"/>
        </authorList>
    </citation>
    <scope>IDENTIFICATION</scope>
</reference>
<dbReference type="EnsemblMetazoa" id="XM_038201692.1">
    <property type="protein sequence ID" value="XP_038057620.1"/>
    <property type="gene ID" value="LOC119729162"/>
</dbReference>
<dbReference type="Gene3D" id="3.30.710.10">
    <property type="entry name" value="Potassium Channel Kv1.1, Chain A"/>
    <property type="match status" value="1"/>
</dbReference>
<dbReference type="InterPro" id="IPR017096">
    <property type="entry name" value="BTB-kelch_protein"/>
</dbReference>
<dbReference type="Pfam" id="PF07707">
    <property type="entry name" value="BACK"/>
    <property type="match status" value="1"/>
</dbReference>
<proteinExistence type="predicted"/>
<dbReference type="Gene3D" id="1.25.40.420">
    <property type="match status" value="1"/>
</dbReference>
<dbReference type="InterPro" id="IPR011705">
    <property type="entry name" value="BACK"/>
</dbReference>
<dbReference type="AlphaFoldDB" id="A0A914A1V0"/>
<dbReference type="SMART" id="SM00612">
    <property type="entry name" value="Kelch"/>
    <property type="match status" value="4"/>
</dbReference>
<dbReference type="GeneID" id="119729162"/>
<evidence type="ECO:0000313" key="4">
    <source>
        <dbReference type="EnsemblMetazoa" id="XP_038057620.1"/>
    </source>
</evidence>
<dbReference type="Pfam" id="PF01344">
    <property type="entry name" value="Kelch_1"/>
    <property type="match status" value="1"/>
</dbReference>
<dbReference type="PROSITE" id="PS50097">
    <property type="entry name" value="BTB"/>
    <property type="match status" value="1"/>
</dbReference>
<accession>A0A914A1V0</accession>